<evidence type="ECO:0000256" key="3">
    <source>
        <dbReference type="ARBA" id="ARBA00023163"/>
    </source>
</evidence>
<evidence type="ECO:0000256" key="1">
    <source>
        <dbReference type="ARBA" id="ARBA00004123"/>
    </source>
</evidence>
<evidence type="ECO:0000313" key="8">
    <source>
        <dbReference type="EMBL" id="KAF3562534.1"/>
    </source>
</evidence>
<dbReference type="PANTHER" id="PTHR46133">
    <property type="entry name" value="BHLH TRANSCRIPTION FACTOR"/>
    <property type="match status" value="1"/>
</dbReference>
<accession>A0ABQ7CV50</accession>
<dbReference type="EMBL" id="QGKV02000759">
    <property type="protein sequence ID" value="KAF3562534.1"/>
    <property type="molecule type" value="Genomic_DNA"/>
</dbReference>
<evidence type="ECO:0000256" key="6">
    <source>
        <dbReference type="SAM" id="MobiDB-lite"/>
    </source>
</evidence>
<dbReference type="Gene3D" id="4.10.280.10">
    <property type="entry name" value="Helix-loop-helix DNA-binding domain"/>
    <property type="match status" value="1"/>
</dbReference>
<dbReference type="Gene3D" id="1.20.5.1000">
    <property type="entry name" value="arf6 gtpase in complex with a specific effector, jip4"/>
    <property type="match status" value="1"/>
</dbReference>
<reference evidence="8 9" key="1">
    <citation type="journal article" date="2020" name="BMC Genomics">
        <title>Intraspecific diversification of the crop wild relative Brassica cretica Lam. using demographic model selection.</title>
        <authorList>
            <person name="Kioukis A."/>
            <person name="Michalopoulou V.A."/>
            <person name="Briers L."/>
            <person name="Pirintsos S."/>
            <person name="Studholme D.J."/>
            <person name="Pavlidis P."/>
            <person name="Sarris P.F."/>
        </authorList>
    </citation>
    <scope>NUCLEOTIDE SEQUENCE [LARGE SCALE GENOMIC DNA]</scope>
    <source>
        <strain evidence="9">cv. PFS-1207/04</strain>
    </source>
</reference>
<sequence length="261" mass="28750">MVSPENANWISELIDADYGSFTIQGPGFSWPVHQQPIGVSRTGEILCLFIQSQPVYVRESIDLDHYVSVGGVDGSAGNSEATKEPVSKKRARCDSSSATSSKACREKQRRDRLNDKFTELSVILEPGNPPKTDKAAILVDAVRMVTQLRGEAQKLKDSNSSLQDKIKELKTEKNELRDEKQRLKTEKEKLEQQLKAMNAPPQPSFFPGPPMMPTAFASAQGQAPGNKMVPVISYPGVAMWQFMPPASVDTSQDHVLRPPVA</sequence>
<dbReference type="Pfam" id="PF00010">
    <property type="entry name" value="HLH"/>
    <property type="match status" value="1"/>
</dbReference>
<organism evidence="8 9">
    <name type="scientific">Brassica cretica</name>
    <name type="common">Mustard</name>
    <dbReference type="NCBI Taxonomy" id="69181"/>
    <lineage>
        <taxon>Eukaryota</taxon>
        <taxon>Viridiplantae</taxon>
        <taxon>Streptophyta</taxon>
        <taxon>Embryophyta</taxon>
        <taxon>Tracheophyta</taxon>
        <taxon>Spermatophyta</taxon>
        <taxon>Magnoliopsida</taxon>
        <taxon>eudicotyledons</taxon>
        <taxon>Gunneridae</taxon>
        <taxon>Pentapetalae</taxon>
        <taxon>rosids</taxon>
        <taxon>malvids</taxon>
        <taxon>Brassicales</taxon>
        <taxon>Brassicaceae</taxon>
        <taxon>Brassiceae</taxon>
        <taxon>Brassica</taxon>
    </lineage>
</organism>
<dbReference type="CDD" id="cd11446">
    <property type="entry name" value="bHLH_AtILR3_like"/>
    <property type="match status" value="1"/>
</dbReference>
<gene>
    <name evidence="8" type="ORF">DY000_02017093</name>
</gene>
<evidence type="ECO:0000259" key="7">
    <source>
        <dbReference type="PROSITE" id="PS50888"/>
    </source>
</evidence>
<comment type="subcellular location">
    <subcellularLocation>
        <location evidence="1">Nucleus</location>
    </subcellularLocation>
</comment>
<dbReference type="InterPro" id="IPR036638">
    <property type="entry name" value="HLH_DNA-bd_sf"/>
</dbReference>
<keyword evidence="5" id="KW-0175">Coiled coil</keyword>
<dbReference type="SMART" id="SM00353">
    <property type="entry name" value="HLH"/>
    <property type="match status" value="1"/>
</dbReference>
<proteinExistence type="predicted"/>
<comment type="caution">
    <text evidence="8">The sequence shown here is derived from an EMBL/GenBank/DDBJ whole genome shotgun (WGS) entry which is preliminary data.</text>
</comment>
<dbReference type="InterPro" id="IPR011598">
    <property type="entry name" value="bHLH_dom"/>
</dbReference>
<evidence type="ECO:0000313" key="9">
    <source>
        <dbReference type="Proteomes" id="UP000266723"/>
    </source>
</evidence>
<dbReference type="SUPFAM" id="SSF47459">
    <property type="entry name" value="HLH, helix-loop-helix DNA-binding domain"/>
    <property type="match status" value="1"/>
</dbReference>
<protein>
    <recommendedName>
        <fullName evidence="7">BHLH domain-containing protein</fullName>
    </recommendedName>
</protein>
<keyword evidence="4" id="KW-0539">Nucleus</keyword>
<feature type="coiled-coil region" evidence="5">
    <location>
        <begin position="145"/>
        <end position="200"/>
    </location>
</feature>
<dbReference type="PANTHER" id="PTHR46133:SF1">
    <property type="entry name" value="TRANSCRIPTION FACTOR ILR3"/>
    <property type="match status" value="1"/>
</dbReference>
<feature type="domain" description="BHLH" evidence="7">
    <location>
        <begin position="97"/>
        <end position="148"/>
    </location>
</feature>
<dbReference type="Proteomes" id="UP000266723">
    <property type="component" value="Unassembled WGS sequence"/>
</dbReference>
<evidence type="ECO:0000256" key="2">
    <source>
        <dbReference type="ARBA" id="ARBA00023015"/>
    </source>
</evidence>
<name>A0ABQ7CV50_BRACR</name>
<keyword evidence="2" id="KW-0805">Transcription regulation</keyword>
<dbReference type="InterPro" id="IPR044818">
    <property type="entry name" value="ILR3-like"/>
</dbReference>
<dbReference type="PROSITE" id="PS50888">
    <property type="entry name" value="BHLH"/>
    <property type="match status" value="1"/>
</dbReference>
<evidence type="ECO:0000256" key="4">
    <source>
        <dbReference type="ARBA" id="ARBA00023242"/>
    </source>
</evidence>
<evidence type="ECO:0000256" key="5">
    <source>
        <dbReference type="SAM" id="Coils"/>
    </source>
</evidence>
<keyword evidence="3" id="KW-0804">Transcription</keyword>
<keyword evidence="9" id="KW-1185">Reference proteome</keyword>
<feature type="region of interest" description="Disordered" evidence="6">
    <location>
        <begin position="72"/>
        <end position="110"/>
    </location>
</feature>